<organism evidence="3 4">
    <name type="scientific">Colletotrichum liriopes</name>
    <dbReference type="NCBI Taxonomy" id="708192"/>
    <lineage>
        <taxon>Eukaryota</taxon>
        <taxon>Fungi</taxon>
        <taxon>Dikarya</taxon>
        <taxon>Ascomycota</taxon>
        <taxon>Pezizomycotina</taxon>
        <taxon>Sordariomycetes</taxon>
        <taxon>Hypocreomycetidae</taxon>
        <taxon>Glomerellales</taxon>
        <taxon>Glomerellaceae</taxon>
        <taxon>Colletotrichum</taxon>
        <taxon>Colletotrichum spaethianum species complex</taxon>
    </lineage>
</organism>
<feature type="transmembrane region" description="Helical" evidence="2">
    <location>
        <begin position="123"/>
        <end position="149"/>
    </location>
</feature>
<proteinExistence type="predicted"/>
<dbReference type="Proteomes" id="UP001055172">
    <property type="component" value="Unassembled WGS sequence"/>
</dbReference>
<feature type="compositionally biased region" description="Basic and acidic residues" evidence="1">
    <location>
        <begin position="86"/>
        <end position="97"/>
    </location>
</feature>
<evidence type="ECO:0000256" key="1">
    <source>
        <dbReference type="SAM" id="MobiDB-lite"/>
    </source>
</evidence>
<reference evidence="3 4" key="1">
    <citation type="submission" date="2021-07" db="EMBL/GenBank/DDBJ databases">
        <title>Genome data of Colletotrichum spaethianum.</title>
        <authorList>
            <person name="Utami Y.D."/>
            <person name="Hiruma K."/>
        </authorList>
    </citation>
    <scope>NUCLEOTIDE SEQUENCE [LARGE SCALE GENOMIC DNA]</scope>
    <source>
        <strain evidence="3 4">MAFF 242679</strain>
    </source>
</reference>
<dbReference type="EMBL" id="BPPX01000075">
    <property type="protein sequence ID" value="GJC91155.1"/>
    <property type="molecule type" value="Genomic_DNA"/>
</dbReference>
<protein>
    <submittedName>
        <fullName evidence="3">Uncharacterized protein</fullName>
    </submittedName>
</protein>
<comment type="caution">
    <text evidence="3">The sequence shown here is derived from an EMBL/GenBank/DDBJ whole genome shotgun (WGS) entry which is preliminary data.</text>
</comment>
<evidence type="ECO:0000313" key="4">
    <source>
        <dbReference type="Proteomes" id="UP001055172"/>
    </source>
</evidence>
<keyword evidence="4" id="KW-1185">Reference proteome</keyword>
<keyword evidence="2" id="KW-0812">Transmembrane</keyword>
<evidence type="ECO:0000256" key="2">
    <source>
        <dbReference type="SAM" id="Phobius"/>
    </source>
</evidence>
<keyword evidence="2" id="KW-1133">Transmembrane helix</keyword>
<evidence type="ECO:0000313" key="3">
    <source>
        <dbReference type="EMBL" id="GJC91155.1"/>
    </source>
</evidence>
<feature type="region of interest" description="Disordered" evidence="1">
    <location>
        <begin position="1"/>
        <end position="100"/>
    </location>
</feature>
<gene>
    <name evidence="3" type="ORF">ColLi_13993</name>
</gene>
<feature type="compositionally biased region" description="Polar residues" evidence="1">
    <location>
        <begin position="65"/>
        <end position="76"/>
    </location>
</feature>
<name>A0AA37H2M1_9PEZI</name>
<dbReference type="AlphaFoldDB" id="A0AA37H2M1"/>
<keyword evidence="2" id="KW-0472">Membrane</keyword>
<feature type="compositionally biased region" description="Basic and acidic residues" evidence="1">
    <location>
        <begin position="19"/>
        <end position="34"/>
    </location>
</feature>
<sequence>MSGIDESVWNRAFKKARRQNRETRRDQNTLKPEDAQSLGGAQPEPAQTPAGHQQQQDSEGPGRGSQDSRSRTTATENRPLPGRNHNSHDQHREDRTAEANPVDASAWNTVCQVIRAVRSAACFFFWLVQPALVLFLGWLIFVLSLAALARLALSSVVGHLGLSTSTPRPTAVSSVLPPPAMTTAVPFESAAPMPGALYANTQDMGRGVQYLDVITIPTSTSRYSTDVEHVELARDLVHSVFTDASWDKNWRMLKQLAATMADQDDDYIGNMTLHLHRDFHHAVSLLNEVRNAPVGGPTPYDGRGLGRGLGVVAWIGKTARDAKTAVRDWWTASCYVQQTLLQRINMFSLIVEQAEESRRTAAATLAPDPAGESSSGRLQQGVCLVGDRMKSAVRLGDVRYEEKLRLAEPVPKVGLLPRRGEDEDDSDATSQSYYSASSSLYSVPVSYATVTSATTLVLRSWLAASYQLCTQAHAAEEWLKLRKTTLY</sequence>
<accession>A0AA37H2M1</accession>